<sequence length="88" mass="10046">MSGFRKKSSKIVVFELAQALDARVSGKEMLDNGFKGAYARAAGCYVCVRYHHTQEPSYLSIDEARRYLEWIHAGHIGPHWYLRDGISE</sequence>
<protein>
    <submittedName>
        <fullName evidence="1">Uncharacterized protein</fullName>
    </submittedName>
</protein>
<dbReference type="InParanoid" id="A0A2I1DQL6"/>
<accession>A0A2I1DQL6</accession>
<organism evidence="1 2">
    <name type="scientific">Acidithiobacillus marinus</name>
    <dbReference type="NCBI Taxonomy" id="187490"/>
    <lineage>
        <taxon>Bacteria</taxon>
        <taxon>Pseudomonadati</taxon>
        <taxon>Pseudomonadota</taxon>
        <taxon>Acidithiobacillia</taxon>
        <taxon>Acidithiobacillales</taxon>
        <taxon>Acidithiobacillaceae</taxon>
        <taxon>Acidithiobacillus</taxon>
    </lineage>
</organism>
<evidence type="ECO:0000313" key="1">
    <source>
        <dbReference type="EMBL" id="PKY12170.1"/>
    </source>
</evidence>
<comment type="caution">
    <text evidence="1">The sequence shown here is derived from an EMBL/GenBank/DDBJ whole genome shotgun (WGS) entry which is preliminary data.</text>
</comment>
<name>A0A2I1DQL6_9PROT</name>
<dbReference type="Proteomes" id="UP000234329">
    <property type="component" value="Unassembled WGS sequence"/>
</dbReference>
<dbReference type="EMBL" id="MXAV01000004">
    <property type="protein sequence ID" value="PKY12170.1"/>
    <property type="molecule type" value="Genomic_DNA"/>
</dbReference>
<dbReference type="AlphaFoldDB" id="A0A2I1DQL6"/>
<keyword evidence="2" id="KW-1185">Reference proteome</keyword>
<gene>
    <name evidence="1" type="ORF">B1757_01660</name>
</gene>
<evidence type="ECO:0000313" key="2">
    <source>
        <dbReference type="Proteomes" id="UP000234329"/>
    </source>
</evidence>
<proteinExistence type="predicted"/>
<reference evidence="1 2" key="1">
    <citation type="submission" date="2017-03" db="EMBL/GenBank/DDBJ databases">
        <title>Draft genime sequence of the acidophilic sulfur-oxidizing bacterium Acidithiobacillus sp. SH, isolated from seawater.</title>
        <authorList>
            <person name="Sharmin S."/>
            <person name="Tokuhisa M."/>
            <person name="Kanao T."/>
            <person name="Kamimura K."/>
        </authorList>
    </citation>
    <scope>NUCLEOTIDE SEQUENCE [LARGE SCALE GENOMIC DNA]</scope>
    <source>
        <strain evidence="1 2">SH</strain>
    </source>
</reference>